<evidence type="ECO:0000313" key="2">
    <source>
        <dbReference type="EMBL" id="SHE69418.1"/>
    </source>
</evidence>
<feature type="transmembrane region" description="Helical" evidence="1">
    <location>
        <begin position="44"/>
        <end position="64"/>
    </location>
</feature>
<dbReference type="SUPFAM" id="SSF161070">
    <property type="entry name" value="SNF-like"/>
    <property type="match status" value="1"/>
</dbReference>
<dbReference type="Proteomes" id="UP000184148">
    <property type="component" value="Unassembled WGS sequence"/>
</dbReference>
<evidence type="ECO:0000313" key="3">
    <source>
        <dbReference type="Proteomes" id="UP000184148"/>
    </source>
</evidence>
<keyword evidence="3" id="KW-1185">Reference proteome</keyword>
<name>A0A1M4VKI5_9FIRM</name>
<dbReference type="STRING" id="1121429.SAMN02745133_00962"/>
<keyword evidence="1" id="KW-0812">Transmembrane</keyword>
<dbReference type="AlphaFoldDB" id="A0A1M4VKI5"/>
<dbReference type="EMBL" id="FQUY01000004">
    <property type="protein sequence ID" value="SHE69418.1"/>
    <property type="molecule type" value="Genomic_DNA"/>
</dbReference>
<proteinExistence type="predicted"/>
<organism evidence="2 3">
    <name type="scientific">Desulforamulus putei DSM 12395</name>
    <dbReference type="NCBI Taxonomy" id="1121429"/>
    <lineage>
        <taxon>Bacteria</taxon>
        <taxon>Bacillati</taxon>
        <taxon>Bacillota</taxon>
        <taxon>Clostridia</taxon>
        <taxon>Eubacteriales</taxon>
        <taxon>Peptococcaceae</taxon>
        <taxon>Desulforamulus</taxon>
    </lineage>
</organism>
<accession>A0A1M4VKI5</accession>
<feature type="transmembrane region" description="Helical" evidence="1">
    <location>
        <begin position="15"/>
        <end position="32"/>
    </location>
</feature>
<gene>
    <name evidence="2" type="ORF">SAMN02745133_00962</name>
</gene>
<dbReference type="RefSeq" id="WP_073236519.1">
    <property type="nucleotide sequence ID" value="NZ_FQUY01000004.1"/>
</dbReference>
<sequence>MEAVMNRLQLSRNKSVLLVALLGFLVGIPLDINMRLFGLFADLVTVYLVPFGAVIAAFVFFWIYGVERLVVKVNCRL</sequence>
<dbReference type="InterPro" id="IPR037272">
    <property type="entry name" value="SNS_sf"/>
</dbReference>
<keyword evidence="1" id="KW-1133">Transmembrane helix</keyword>
<protein>
    <submittedName>
        <fullName evidence="2">Neurotransmitter:Na+ symporter, NSS family</fullName>
    </submittedName>
</protein>
<evidence type="ECO:0000256" key="1">
    <source>
        <dbReference type="SAM" id="Phobius"/>
    </source>
</evidence>
<keyword evidence="1" id="KW-0472">Membrane</keyword>
<reference evidence="3" key="1">
    <citation type="submission" date="2016-11" db="EMBL/GenBank/DDBJ databases">
        <authorList>
            <person name="Varghese N."/>
            <person name="Submissions S."/>
        </authorList>
    </citation>
    <scope>NUCLEOTIDE SEQUENCE [LARGE SCALE GENOMIC DNA]</scope>
    <source>
        <strain evidence="3">DSM 12395</strain>
    </source>
</reference>